<proteinExistence type="predicted"/>
<dbReference type="RefSeq" id="WP_377369949.1">
    <property type="nucleotide sequence ID" value="NZ_JAOTJD010000017.1"/>
</dbReference>
<accession>A0ABW6CN90</accession>
<name>A0ABW6CN90_9CAUL</name>
<organism evidence="1 2">
    <name type="scientific">Phenylobacterium ferrooxidans</name>
    <dbReference type="NCBI Taxonomy" id="2982689"/>
    <lineage>
        <taxon>Bacteria</taxon>
        <taxon>Pseudomonadati</taxon>
        <taxon>Pseudomonadota</taxon>
        <taxon>Alphaproteobacteria</taxon>
        <taxon>Caulobacterales</taxon>
        <taxon>Caulobacteraceae</taxon>
        <taxon>Phenylobacterium</taxon>
    </lineage>
</organism>
<evidence type="ECO:0000313" key="2">
    <source>
        <dbReference type="Proteomes" id="UP001598130"/>
    </source>
</evidence>
<sequence>MEVVHTITSCSGVAEPVQVLRDHLFTADTAITNAGSAGPFCIADPTDLAMRSGAAVLRLSEGASDWRFEHVLVAWKDCRRMAKRWPKRL</sequence>
<protein>
    <submittedName>
        <fullName evidence="1">Uncharacterized protein</fullName>
    </submittedName>
</protein>
<gene>
    <name evidence="1" type="ORF">OCL97_10440</name>
</gene>
<dbReference type="EMBL" id="JAOTJD010000017">
    <property type="protein sequence ID" value="MFD3264374.1"/>
    <property type="molecule type" value="Genomic_DNA"/>
</dbReference>
<keyword evidence="2" id="KW-1185">Reference proteome</keyword>
<reference evidence="1 2" key="1">
    <citation type="submission" date="2022-09" db="EMBL/GenBank/DDBJ databases">
        <title>New species of Phenylobacterium.</title>
        <authorList>
            <person name="Mieszkin S."/>
        </authorList>
    </citation>
    <scope>NUCLEOTIDE SEQUENCE [LARGE SCALE GENOMIC DNA]</scope>
    <source>
        <strain evidence="1 2">HK31-G</strain>
    </source>
</reference>
<dbReference type="Proteomes" id="UP001598130">
    <property type="component" value="Unassembled WGS sequence"/>
</dbReference>
<comment type="caution">
    <text evidence="1">The sequence shown here is derived from an EMBL/GenBank/DDBJ whole genome shotgun (WGS) entry which is preliminary data.</text>
</comment>
<evidence type="ECO:0000313" key="1">
    <source>
        <dbReference type="EMBL" id="MFD3264374.1"/>
    </source>
</evidence>